<proteinExistence type="predicted"/>
<dbReference type="RefSeq" id="WP_183337392.1">
    <property type="nucleotide sequence ID" value="NZ_JACHZG010000001.1"/>
</dbReference>
<dbReference type="AlphaFoldDB" id="A0A7W5JUA4"/>
<reference evidence="1 2" key="1">
    <citation type="submission" date="2020-08" db="EMBL/GenBank/DDBJ databases">
        <title>Sequencing the genomes of 1000 actinobacteria strains.</title>
        <authorList>
            <person name="Klenk H.-P."/>
        </authorList>
    </citation>
    <scope>NUCLEOTIDE SEQUENCE [LARGE SCALE GENOMIC DNA]</scope>
    <source>
        <strain evidence="1 2">DSM 11053</strain>
    </source>
</reference>
<dbReference type="EMBL" id="JACHZG010000001">
    <property type="protein sequence ID" value="MBB3326446.1"/>
    <property type="molecule type" value="Genomic_DNA"/>
</dbReference>
<gene>
    <name evidence="1" type="ORF">FHX39_001390</name>
</gene>
<sequence length="124" mass="13086">MTRPDQRHAAPARHVDAHAVLAALSEPSRYAGLGTLHATLPFDAGLPTTLDRLAGLPVLIVQGSADRIIPTELEARSWTYLHESSGAALTAHKTPGGHGMTRNDVDVLAHWIAGLPAGPSPHDQ</sequence>
<keyword evidence="2" id="KW-1185">Reference proteome</keyword>
<name>A0A7W5JUA4_9ACTN</name>
<dbReference type="Gene3D" id="3.40.50.1820">
    <property type="entry name" value="alpha/beta hydrolase"/>
    <property type="match status" value="1"/>
</dbReference>
<protein>
    <submittedName>
        <fullName evidence="1">Putative esterase</fullName>
    </submittedName>
</protein>
<dbReference type="SUPFAM" id="SSF53474">
    <property type="entry name" value="alpha/beta-Hydrolases"/>
    <property type="match status" value="1"/>
</dbReference>
<organism evidence="1 2">
    <name type="scientific">Microlunatus antarcticus</name>
    <dbReference type="NCBI Taxonomy" id="53388"/>
    <lineage>
        <taxon>Bacteria</taxon>
        <taxon>Bacillati</taxon>
        <taxon>Actinomycetota</taxon>
        <taxon>Actinomycetes</taxon>
        <taxon>Propionibacteriales</taxon>
        <taxon>Propionibacteriaceae</taxon>
        <taxon>Microlunatus</taxon>
    </lineage>
</organism>
<dbReference type="Proteomes" id="UP000565572">
    <property type="component" value="Unassembled WGS sequence"/>
</dbReference>
<accession>A0A7W5JUA4</accession>
<evidence type="ECO:0000313" key="2">
    <source>
        <dbReference type="Proteomes" id="UP000565572"/>
    </source>
</evidence>
<dbReference type="InterPro" id="IPR029058">
    <property type="entry name" value="AB_hydrolase_fold"/>
</dbReference>
<comment type="caution">
    <text evidence="1">The sequence shown here is derived from an EMBL/GenBank/DDBJ whole genome shotgun (WGS) entry which is preliminary data.</text>
</comment>
<evidence type="ECO:0000313" key="1">
    <source>
        <dbReference type="EMBL" id="MBB3326446.1"/>
    </source>
</evidence>